<keyword evidence="2" id="KW-1185">Reference proteome</keyword>
<dbReference type="AlphaFoldDB" id="A0A1H0V7T2"/>
<proteinExistence type="predicted"/>
<dbReference type="STRING" id="930152.SAMN05216565_10670"/>
<accession>A0A1H0V7T2</accession>
<evidence type="ECO:0000313" key="2">
    <source>
        <dbReference type="Proteomes" id="UP000199159"/>
    </source>
</evidence>
<name>A0A1H0V7T2_9BACI</name>
<organism evidence="1 2">
    <name type="scientific">Litchfieldia salsa</name>
    <dbReference type="NCBI Taxonomy" id="930152"/>
    <lineage>
        <taxon>Bacteria</taxon>
        <taxon>Bacillati</taxon>
        <taxon>Bacillota</taxon>
        <taxon>Bacilli</taxon>
        <taxon>Bacillales</taxon>
        <taxon>Bacillaceae</taxon>
        <taxon>Litchfieldia</taxon>
    </lineage>
</organism>
<protein>
    <submittedName>
        <fullName evidence="1">Uncharacterized protein</fullName>
    </submittedName>
</protein>
<dbReference type="EMBL" id="FNJU01000006">
    <property type="protein sequence ID" value="SDP74451.1"/>
    <property type="molecule type" value="Genomic_DNA"/>
</dbReference>
<dbReference type="Proteomes" id="UP000199159">
    <property type="component" value="Unassembled WGS sequence"/>
</dbReference>
<sequence>MMTIGLNPSLTTASTISYEHSYSTELVMNDVI</sequence>
<reference evidence="2" key="1">
    <citation type="submission" date="2016-10" db="EMBL/GenBank/DDBJ databases">
        <authorList>
            <person name="Varghese N."/>
            <person name="Submissions S."/>
        </authorList>
    </citation>
    <scope>NUCLEOTIDE SEQUENCE [LARGE SCALE GENOMIC DNA]</scope>
    <source>
        <strain evidence="2">IBRC-M10078</strain>
    </source>
</reference>
<gene>
    <name evidence="1" type="ORF">SAMN05216565_10670</name>
</gene>
<evidence type="ECO:0000313" key="1">
    <source>
        <dbReference type="EMBL" id="SDP74451.1"/>
    </source>
</evidence>